<name>A0A8X6QW97_NEPPI</name>
<proteinExistence type="predicted"/>
<reference evidence="3" key="1">
    <citation type="submission" date="2020-08" db="EMBL/GenBank/DDBJ databases">
        <title>Multicomponent nature underlies the extraordinary mechanical properties of spider dragline silk.</title>
        <authorList>
            <person name="Kono N."/>
            <person name="Nakamura H."/>
            <person name="Mori M."/>
            <person name="Yoshida Y."/>
            <person name="Ohtoshi R."/>
            <person name="Malay A.D."/>
            <person name="Moran D.A.P."/>
            <person name="Tomita M."/>
            <person name="Numata K."/>
            <person name="Arakawa K."/>
        </authorList>
    </citation>
    <scope>NUCLEOTIDE SEQUENCE</scope>
</reference>
<evidence type="ECO:0000313" key="4">
    <source>
        <dbReference type="Proteomes" id="UP000887013"/>
    </source>
</evidence>
<feature type="signal peptide" evidence="2">
    <location>
        <begin position="1"/>
        <end position="18"/>
    </location>
</feature>
<dbReference type="Proteomes" id="UP000887013">
    <property type="component" value="Unassembled WGS sequence"/>
</dbReference>
<accession>A0A8X6QW97</accession>
<dbReference type="AlphaFoldDB" id="A0A8X6QW97"/>
<evidence type="ECO:0008006" key="5">
    <source>
        <dbReference type="Google" id="ProtNLM"/>
    </source>
</evidence>
<comment type="caution">
    <text evidence="3">The sequence shown here is derived from an EMBL/GenBank/DDBJ whole genome shotgun (WGS) entry which is preliminary data.</text>
</comment>
<keyword evidence="2" id="KW-0732">Signal</keyword>
<evidence type="ECO:0000256" key="1">
    <source>
        <dbReference type="SAM" id="MobiDB-lite"/>
    </source>
</evidence>
<protein>
    <recommendedName>
        <fullName evidence="5">Secreted protein</fullName>
    </recommendedName>
</protein>
<sequence>MLSDLLIYSLLCIHRVSAGCTRIPSSSLRAVYLPSIELLVLNEDIRSPWTSDKALELLSKSPNQTRERASDYTSYPSCPYVSSGAADL</sequence>
<dbReference type="OrthoDB" id="10301529at2759"/>
<dbReference type="EMBL" id="BMAW01036997">
    <property type="protein sequence ID" value="GFU46655.1"/>
    <property type="molecule type" value="Genomic_DNA"/>
</dbReference>
<keyword evidence="4" id="KW-1185">Reference proteome</keyword>
<organism evidence="3 4">
    <name type="scientific">Nephila pilipes</name>
    <name type="common">Giant wood spider</name>
    <name type="synonym">Nephila maculata</name>
    <dbReference type="NCBI Taxonomy" id="299642"/>
    <lineage>
        <taxon>Eukaryota</taxon>
        <taxon>Metazoa</taxon>
        <taxon>Ecdysozoa</taxon>
        <taxon>Arthropoda</taxon>
        <taxon>Chelicerata</taxon>
        <taxon>Arachnida</taxon>
        <taxon>Araneae</taxon>
        <taxon>Araneomorphae</taxon>
        <taxon>Entelegynae</taxon>
        <taxon>Araneoidea</taxon>
        <taxon>Nephilidae</taxon>
        <taxon>Nephila</taxon>
    </lineage>
</organism>
<evidence type="ECO:0000256" key="2">
    <source>
        <dbReference type="SAM" id="SignalP"/>
    </source>
</evidence>
<gene>
    <name evidence="3" type="primary">AVEN_256905_1</name>
    <name evidence="3" type="ORF">NPIL_703811</name>
</gene>
<feature type="region of interest" description="Disordered" evidence="1">
    <location>
        <begin position="60"/>
        <end position="88"/>
    </location>
</feature>
<evidence type="ECO:0000313" key="3">
    <source>
        <dbReference type="EMBL" id="GFU46655.1"/>
    </source>
</evidence>
<feature type="chain" id="PRO_5036466893" description="Secreted protein" evidence="2">
    <location>
        <begin position="19"/>
        <end position="88"/>
    </location>
</feature>